<feature type="transmembrane region" description="Helical" evidence="1">
    <location>
        <begin position="169"/>
        <end position="186"/>
    </location>
</feature>
<evidence type="ECO:0000313" key="3">
    <source>
        <dbReference type="Proteomes" id="UP000190888"/>
    </source>
</evidence>
<dbReference type="EMBL" id="FUWH01000001">
    <property type="protein sequence ID" value="SJZ34831.1"/>
    <property type="molecule type" value="Genomic_DNA"/>
</dbReference>
<keyword evidence="1" id="KW-0472">Membrane</keyword>
<keyword evidence="3" id="KW-1185">Reference proteome</keyword>
<feature type="transmembrane region" description="Helical" evidence="1">
    <location>
        <begin position="90"/>
        <end position="115"/>
    </location>
</feature>
<reference evidence="2 3" key="1">
    <citation type="submission" date="2017-02" db="EMBL/GenBank/DDBJ databases">
        <authorList>
            <person name="Peterson S.W."/>
        </authorList>
    </citation>
    <scope>NUCLEOTIDE SEQUENCE [LARGE SCALE GENOMIC DNA]</scope>
    <source>
        <strain evidence="2 3">DSM 22335</strain>
    </source>
</reference>
<sequence length="195" mass="22332">MDNKKLSPQESLDLIQSMVQQAKQKASDNSFYFLFWGWLVFACCLLQFVMKAILHYPQHYLVWWAMPLGGVISGIYSFRQSRTRQVRSFIDDALSSFWISIAIAFFVLAIINVYTTAWQNAFTYYILLYAVGTFVSGQLLRFKPLVIGGLINFVLAAVCARLNYDYQLLAGAAALLVSYIIPGHLLRSRYRNNKN</sequence>
<dbReference type="STRING" id="413434.SAMN04488132_101282"/>
<dbReference type="OrthoDB" id="670335at2"/>
<accession>A0A1T4JXD9</accession>
<evidence type="ECO:0000313" key="2">
    <source>
        <dbReference type="EMBL" id="SJZ34831.1"/>
    </source>
</evidence>
<feature type="transmembrane region" description="Helical" evidence="1">
    <location>
        <begin position="60"/>
        <end position="78"/>
    </location>
</feature>
<keyword evidence="1" id="KW-1133">Transmembrane helix</keyword>
<keyword evidence="1" id="KW-0812">Transmembrane</keyword>
<protein>
    <submittedName>
        <fullName evidence="2">Uncharacterized protein</fullName>
    </submittedName>
</protein>
<dbReference type="AlphaFoldDB" id="A0A1T4JXD9"/>
<dbReference type="Proteomes" id="UP000190888">
    <property type="component" value="Unassembled WGS sequence"/>
</dbReference>
<name>A0A1T4JXD9_9BACT</name>
<feature type="transmembrane region" description="Helical" evidence="1">
    <location>
        <begin position="121"/>
        <end position="140"/>
    </location>
</feature>
<proteinExistence type="predicted"/>
<feature type="transmembrane region" description="Helical" evidence="1">
    <location>
        <begin position="31"/>
        <end position="54"/>
    </location>
</feature>
<evidence type="ECO:0000256" key="1">
    <source>
        <dbReference type="SAM" id="Phobius"/>
    </source>
</evidence>
<feature type="transmembrane region" description="Helical" evidence="1">
    <location>
        <begin position="145"/>
        <end position="163"/>
    </location>
</feature>
<organism evidence="2 3">
    <name type="scientific">Sediminibacterium ginsengisoli</name>
    <dbReference type="NCBI Taxonomy" id="413434"/>
    <lineage>
        <taxon>Bacteria</taxon>
        <taxon>Pseudomonadati</taxon>
        <taxon>Bacteroidota</taxon>
        <taxon>Chitinophagia</taxon>
        <taxon>Chitinophagales</taxon>
        <taxon>Chitinophagaceae</taxon>
        <taxon>Sediminibacterium</taxon>
    </lineage>
</organism>
<gene>
    <name evidence="2" type="ORF">SAMN04488132_101282</name>
</gene>
<dbReference type="RefSeq" id="WP_078829627.1">
    <property type="nucleotide sequence ID" value="NZ_FUWH01000001.1"/>
</dbReference>